<keyword evidence="4" id="KW-1185">Reference proteome</keyword>
<dbReference type="EMBL" id="BMIJ01000003">
    <property type="protein sequence ID" value="GGB93299.1"/>
    <property type="molecule type" value="Genomic_DNA"/>
</dbReference>
<dbReference type="Proteomes" id="UP000629025">
    <property type="component" value="Unassembled WGS sequence"/>
</dbReference>
<organism evidence="3 4">
    <name type="scientific">Marinobacterium zhoushanense</name>
    <dbReference type="NCBI Taxonomy" id="1679163"/>
    <lineage>
        <taxon>Bacteria</taxon>
        <taxon>Pseudomonadati</taxon>
        <taxon>Pseudomonadota</taxon>
        <taxon>Gammaproteobacteria</taxon>
        <taxon>Oceanospirillales</taxon>
        <taxon>Oceanospirillaceae</taxon>
        <taxon>Marinobacterium</taxon>
    </lineage>
</organism>
<dbReference type="RefSeq" id="WP_188747648.1">
    <property type="nucleotide sequence ID" value="NZ_BMIJ01000003.1"/>
</dbReference>
<proteinExistence type="predicted"/>
<sequence length="443" mass="49252">MNAKSPNHIDSLPTDNGLKAPRLTLSELREQNRLFSGSGGVSEENRALGFRPAFYDFETGEIHLSRFANGKEAPMHLLDGLPDQLVAARQKSGRVTEVKPGVITGFVLHGQFYTREQAARATQQMLNRADLLSHPEQHNQLLDIWEQFVVAQSYPPNLMRPVVEESWRRCQEANVDPLIHHAPLSDQGQFERRQIENRELLDAAQPVLKRAGELLYKSDSLLLLADRDGLVLHTEADAEVLNSAAKVNLIAGGLWGEGTVGTNSIGTALQAREPVQLYGAEHFCYGIKHWTCSADVVRDPHDGSVIGAVDLSGLTDTYQHDALEFAITVARMIESNLVKGYFQVRQAVLDATRSMFNQWQSEGLLAFDRRGRLVKANRMAFQHVRDMDPGFQLTPQTRIDALDMDAPAQSRDSLPSWLSSNIHYPIQVRGETIGTLVVLAAAH</sequence>
<evidence type="ECO:0000256" key="1">
    <source>
        <dbReference type="SAM" id="MobiDB-lite"/>
    </source>
</evidence>
<feature type="region of interest" description="Disordered" evidence="1">
    <location>
        <begin position="1"/>
        <end position="20"/>
    </location>
</feature>
<feature type="domain" description="GAF" evidence="2">
    <location>
        <begin position="200"/>
        <end position="335"/>
    </location>
</feature>
<evidence type="ECO:0000259" key="2">
    <source>
        <dbReference type="Pfam" id="PF01590"/>
    </source>
</evidence>
<dbReference type="InterPro" id="IPR029016">
    <property type="entry name" value="GAF-like_dom_sf"/>
</dbReference>
<reference evidence="4" key="1">
    <citation type="journal article" date="2019" name="Int. J. Syst. Evol. Microbiol.">
        <title>The Global Catalogue of Microorganisms (GCM) 10K type strain sequencing project: providing services to taxonomists for standard genome sequencing and annotation.</title>
        <authorList>
            <consortium name="The Broad Institute Genomics Platform"/>
            <consortium name="The Broad Institute Genome Sequencing Center for Infectious Disease"/>
            <person name="Wu L."/>
            <person name="Ma J."/>
        </authorList>
    </citation>
    <scope>NUCLEOTIDE SEQUENCE [LARGE SCALE GENOMIC DNA]</scope>
    <source>
        <strain evidence="4">CGMCC 1.15341</strain>
    </source>
</reference>
<evidence type="ECO:0000313" key="4">
    <source>
        <dbReference type="Proteomes" id="UP000629025"/>
    </source>
</evidence>
<dbReference type="InterPro" id="IPR003018">
    <property type="entry name" value="GAF"/>
</dbReference>
<dbReference type="Gene3D" id="3.30.450.40">
    <property type="match status" value="1"/>
</dbReference>
<evidence type="ECO:0000313" key="3">
    <source>
        <dbReference type="EMBL" id="GGB93299.1"/>
    </source>
</evidence>
<gene>
    <name evidence="3" type="ORF">GCM10011352_19200</name>
</gene>
<dbReference type="Pfam" id="PF01590">
    <property type="entry name" value="GAF"/>
    <property type="match status" value="1"/>
</dbReference>
<name>A0ABQ1KEA1_9GAMM</name>
<accession>A0ABQ1KEA1</accession>
<comment type="caution">
    <text evidence="3">The sequence shown here is derived from an EMBL/GenBank/DDBJ whole genome shotgun (WGS) entry which is preliminary data.</text>
</comment>
<protein>
    <recommendedName>
        <fullName evidence="2">GAF domain-containing protein</fullName>
    </recommendedName>
</protein>